<reference evidence="2" key="1">
    <citation type="journal article" date="2019" name="bioRxiv">
        <title>The Genome of the Zebra Mussel, Dreissena polymorpha: A Resource for Invasive Species Research.</title>
        <authorList>
            <person name="McCartney M.A."/>
            <person name="Auch B."/>
            <person name="Kono T."/>
            <person name="Mallez S."/>
            <person name="Zhang Y."/>
            <person name="Obille A."/>
            <person name="Becker A."/>
            <person name="Abrahante J.E."/>
            <person name="Garbe J."/>
            <person name="Badalamenti J.P."/>
            <person name="Herman A."/>
            <person name="Mangelson H."/>
            <person name="Liachko I."/>
            <person name="Sullivan S."/>
            <person name="Sone E.D."/>
            <person name="Koren S."/>
            <person name="Silverstein K.A.T."/>
            <person name="Beckman K.B."/>
            <person name="Gohl D.M."/>
        </authorList>
    </citation>
    <scope>NUCLEOTIDE SEQUENCE</scope>
    <source>
        <strain evidence="2">Duluth1</strain>
        <tissue evidence="2">Whole animal</tissue>
    </source>
</reference>
<evidence type="ECO:0000313" key="2">
    <source>
        <dbReference type="EMBL" id="KAH3700976.1"/>
    </source>
</evidence>
<feature type="compositionally biased region" description="Low complexity" evidence="1">
    <location>
        <begin position="31"/>
        <end position="44"/>
    </location>
</feature>
<feature type="region of interest" description="Disordered" evidence="1">
    <location>
        <begin position="81"/>
        <end position="102"/>
    </location>
</feature>
<evidence type="ECO:0000313" key="3">
    <source>
        <dbReference type="Proteomes" id="UP000828390"/>
    </source>
</evidence>
<evidence type="ECO:0000256" key="1">
    <source>
        <dbReference type="SAM" id="MobiDB-lite"/>
    </source>
</evidence>
<keyword evidence="3" id="KW-1185">Reference proteome</keyword>
<proteinExistence type="predicted"/>
<organism evidence="2 3">
    <name type="scientific">Dreissena polymorpha</name>
    <name type="common">Zebra mussel</name>
    <name type="synonym">Mytilus polymorpha</name>
    <dbReference type="NCBI Taxonomy" id="45954"/>
    <lineage>
        <taxon>Eukaryota</taxon>
        <taxon>Metazoa</taxon>
        <taxon>Spiralia</taxon>
        <taxon>Lophotrochozoa</taxon>
        <taxon>Mollusca</taxon>
        <taxon>Bivalvia</taxon>
        <taxon>Autobranchia</taxon>
        <taxon>Heteroconchia</taxon>
        <taxon>Euheterodonta</taxon>
        <taxon>Imparidentia</taxon>
        <taxon>Neoheterodontei</taxon>
        <taxon>Myida</taxon>
        <taxon>Dreissenoidea</taxon>
        <taxon>Dreissenidae</taxon>
        <taxon>Dreissena</taxon>
    </lineage>
</organism>
<reference evidence="2" key="2">
    <citation type="submission" date="2020-11" db="EMBL/GenBank/DDBJ databases">
        <authorList>
            <person name="McCartney M.A."/>
            <person name="Auch B."/>
            <person name="Kono T."/>
            <person name="Mallez S."/>
            <person name="Becker A."/>
            <person name="Gohl D.M."/>
            <person name="Silverstein K.A.T."/>
            <person name="Koren S."/>
            <person name="Bechman K.B."/>
            <person name="Herman A."/>
            <person name="Abrahante J.E."/>
            <person name="Garbe J."/>
        </authorList>
    </citation>
    <scope>NUCLEOTIDE SEQUENCE</scope>
    <source>
        <strain evidence="2">Duluth1</strain>
        <tissue evidence="2">Whole animal</tissue>
    </source>
</reference>
<gene>
    <name evidence="2" type="ORF">DPMN_075959</name>
</gene>
<comment type="caution">
    <text evidence="2">The sequence shown here is derived from an EMBL/GenBank/DDBJ whole genome shotgun (WGS) entry which is preliminary data.</text>
</comment>
<dbReference type="EMBL" id="JAIWYP010000015">
    <property type="protein sequence ID" value="KAH3700976.1"/>
    <property type="molecule type" value="Genomic_DNA"/>
</dbReference>
<accession>A0A9D3YM51</accession>
<dbReference type="Proteomes" id="UP000828390">
    <property type="component" value="Unassembled WGS sequence"/>
</dbReference>
<protein>
    <submittedName>
        <fullName evidence="2">Uncharacterized protein</fullName>
    </submittedName>
</protein>
<sequence>MKVAKEEWIEERCIIIDKEMPAGSSNKAYNTPRPSRRTVSPSPVLDQTQIFSPRLPQSYTRSTAYCSDFYNYPLRSDLSLFQNDPRPEADDESPCALKAEAG</sequence>
<dbReference type="AlphaFoldDB" id="A0A9D3YM51"/>
<feature type="region of interest" description="Disordered" evidence="1">
    <location>
        <begin position="22"/>
        <end position="52"/>
    </location>
</feature>
<name>A0A9D3YM51_DREPO</name>